<keyword evidence="1" id="KW-0732">Signal</keyword>
<dbReference type="Pfam" id="PF05036">
    <property type="entry name" value="SPOR"/>
    <property type="match status" value="1"/>
</dbReference>
<feature type="signal peptide" evidence="1">
    <location>
        <begin position="1"/>
        <end position="25"/>
    </location>
</feature>
<evidence type="ECO:0000313" key="4">
    <source>
        <dbReference type="Proteomes" id="UP000627521"/>
    </source>
</evidence>
<evidence type="ECO:0000259" key="2">
    <source>
        <dbReference type="Pfam" id="PF05036"/>
    </source>
</evidence>
<gene>
    <name evidence="3" type="ORF">IEG06_11105</name>
</gene>
<dbReference type="EMBL" id="JACXXH010000006">
    <property type="protein sequence ID" value="MBD3864001.1"/>
    <property type="molecule type" value="Genomic_DNA"/>
</dbReference>
<protein>
    <submittedName>
        <fullName evidence="3">SPOR domain-containing protein</fullName>
    </submittedName>
</protein>
<accession>A0ABR8LWK5</accession>
<name>A0ABR8LWK5_9FLAO</name>
<dbReference type="RefSeq" id="WP_028283378.1">
    <property type="nucleotide sequence ID" value="NZ_CAXBHU010000005.1"/>
</dbReference>
<sequence length="132" mass="15096">MKIIQIKAFCLTSLITICFSTFSMAQSGTVILNEDPAIAKLLEIKKDMNKDDKNSDRYKIQIYSGNLGSAESIKSKFENSNGKIRSQLVFETPNYKVWVGSFRTRLEAERALVDVQKKFTDAFIFKPKKEKE</sequence>
<dbReference type="InterPro" id="IPR036680">
    <property type="entry name" value="SPOR-like_sf"/>
</dbReference>
<dbReference type="Proteomes" id="UP000627521">
    <property type="component" value="Unassembled WGS sequence"/>
</dbReference>
<reference evidence="3 4" key="1">
    <citation type="submission" date="2020-09" db="EMBL/GenBank/DDBJ databases">
        <title>Bacillus nautilus sp. nov., Chryseoglobus crepusculi sp. nov, and Psychrobacter noctis sp. nov., isolated from deep-sea sponges from the equatorial Atlantic.</title>
        <authorList>
            <person name="Stennett H.L."/>
            <person name="Williams S.E."/>
        </authorList>
    </citation>
    <scope>NUCLEOTIDE SEQUENCE [LARGE SCALE GENOMIC DNA]</scope>
    <source>
        <strain evidence="3 4">28M-24</strain>
    </source>
</reference>
<dbReference type="Gene3D" id="3.30.70.1070">
    <property type="entry name" value="Sporulation related repeat"/>
    <property type="match status" value="1"/>
</dbReference>
<feature type="chain" id="PRO_5046108382" evidence="1">
    <location>
        <begin position="26"/>
        <end position="132"/>
    </location>
</feature>
<evidence type="ECO:0000313" key="3">
    <source>
        <dbReference type="EMBL" id="MBD3864001.1"/>
    </source>
</evidence>
<organism evidence="3 4">
    <name type="scientific">Olleya marilimosa</name>
    <dbReference type="NCBI Taxonomy" id="272164"/>
    <lineage>
        <taxon>Bacteria</taxon>
        <taxon>Pseudomonadati</taxon>
        <taxon>Bacteroidota</taxon>
        <taxon>Flavobacteriia</taxon>
        <taxon>Flavobacteriales</taxon>
        <taxon>Flavobacteriaceae</taxon>
    </lineage>
</organism>
<dbReference type="InterPro" id="IPR007730">
    <property type="entry name" value="SPOR-like_dom"/>
</dbReference>
<feature type="domain" description="SPOR" evidence="2">
    <location>
        <begin position="55"/>
        <end position="125"/>
    </location>
</feature>
<comment type="caution">
    <text evidence="3">The sequence shown here is derived from an EMBL/GenBank/DDBJ whole genome shotgun (WGS) entry which is preliminary data.</text>
</comment>
<evidence type="ECO:0000256" key="1">
    <source>
        <dbReference type="SAM" id="SignalP"/>
    </source>
</evidence>
<keyword evidence="4" id="KW-1185">Reference proteome</keyword>
<dbReference type="SUPFAM" id="SSF110997">
    <property type="entry name" value="Sporulation related repeat"/>
    <property type="match status" value="1"/>
</dbReference>
<proteinExistence type="predicted"/>